<dbReference type="KEGG" id="mass:CR152_26370"/>
<feature type="signal peptide" evidence="1">
    <location>
        <begin position="1"/>
        <end position="20"/>
    </location>
</feature>
<organism evidence="3 4">
    <name type="scientific">Massilia violaceinigra</name>
    <dbReference type="NCBI Taxonomy" id="2045208"/>
    <lineage>
        <taxon>Bacteria</taxon>
        <taxon>Pseudomonadati</taxon>
        <taxon>Pseudomonadota</taxon>
        <taxon>Betaproteobacteria</taxon>
        <taxon>Burkholderiales</taxon>
        <taxon>Oxalobacteraceae</taxon>
        <taxon>Telluria group</taxon>
        <taxon>Massilia</taxon>
    </lineage>
</organism>
<protein>
    <recommendedName>
        <fullName evidence="2">Ice-binding protein C-terminal domain-containing protein</fullName>
    </recommendedName>
</protein>
<dbReference type="EMBL" id="CP024608">
    <property type="protein sequence ID" value="ATQ77635.1"/>
    <property type="molecule type" value="Genomic_DNA"/>
</dbReference>
<evidence type="ECO:0000313" key="4">
    <source>
        <dbReference type="Proteomes" id="UP000229897"/>
    </source>
</evidence>
<dbReference type="RefSeq" id="WP_099879994.1">
    <property type="nucleotide sequence ID" value="NZ_CP024608.1"/>
</dbReference>
<dbReference type="OrthoDB" id="8708394at2"/>
<dbReference type="AlphaFoldDB" id="A0A2D2DRN1"/>
<evidence type="ECO:0000259" key="2">
    <source>
        <dbReference type="Pfam" id="PF07589"/>
    </source>
</evidence>
<reference evidence="3" key="1">
    <citation type="submission" date="2017-10" db="EMBL/GenBank/DDBJ databases">
        <title>Massilia psychrophilum sp. nov., a novel purple-pigmented bacterium isolated from Tianshan glacier, Xinjiang Municipality, China.</title>
        <authorList>
            <person name="Wang H."/>
        </authorList>
    </citation>
    <scope>NUCLEOTIDE SEQUENCE [LARGE SCALE GENOMIC DNA]</scope>
    <source>
        <strain evidence="3">B2</strain>
    </source>
</reference>
<dbReference type="Pfam" id="PF07589">
    <property type="entry name" value="PEP-CTERM"/>
    <property type="match status" value="1"/>
</dbReference>
<sequence>MIQKMMCGLALMGCALSANAEVQGFDWAYSGFLPSYATEMNPYPQYGDFDPDRVLKGRFYAEDLDHNGTFSGNEVTSFTIDGSSFMNCTGARRCGLSNVSFTPGSALAFDTYSVTEYGQYGSGWSRTTHSYRAGGSFYSVYENDWSSQGGAVYTYHFTPETKFAISAVPEPQTWLMMGAGIALLGAAKRRRSRKA</sequence>
<proteinExistence type="predicted"/>
<evidence type="ECO:0000313" key="3">
    <source>
        <dbReference type="EMBL" id="ATQ77635.1"/>
    </source>
</evidence>
<evidence type="ECO:0000256" key="1">
    <source>
        <dbReference type="SAM" id="SignalP"/>
    </source>
</evidence>
<accession>A0A2D2DRN1</accession>
<dbReference type="InterPro" id="IPR013424">
    <property type="entry name" value="Ice-binding_C"/>
</dbReference>
<gene>
    <name evidence="3" type="ORF">CR152_26370</name>
</gene>
<keyword evidence="1" id="KW-0732">Signal</keyword>
<feature type="domain" description="Ice-binding protein C-terminal" evidence="2">
    <location>
        <begin position="167"/>
        <end position="191"/>
    </location>
</feature>
<feature type="chain" id="PRO_5013736528" description="Ice-binding protein C-terminal domain-containing protein" evidence="1">
    <location>
        <begin position="21"/>
        <end position="195"/>
    </location>
</feature>
<dbReference type="Proteomes" id="UP000229897">
    <property type="component" value="Chromosome"/>
</dbReference>
<name>A0A2D2DRN1_9BURK</name>
<dbReference type="NCBIfam" id="TIGR02595">
    <property type="entry name" value="PEP_CTERM"/>
    <property type="match status" value="1"/>
</dbReference>
<keyword evidence="4" id="KW-1185">Reference proteome</keyword>